<protein>
    <submittedName>
        <fullName evidence="2">Uncharacterized protein</fullName>
    </submittedName>
</protein>
<sequence length="62" mass="6400">MNDGQYKALLIIAIIGIIVSVLGFIAVAVRGNFGDFMAGATPGVLLGLSLLVIIVINGKDSR</sequence>
<keyword evidence="1" id="KW-0472">Membrane</keyword>
<evidence type="ECO:0000313" key="2">
    <source>
        <dbReference type="EMBL" id="OZG51931.1"/>
    </source>
</evidence>
<dbReference type="EMBL" id="MWWQ01000006">
    <property type="protein sequence ID" value="OZG51931.1"/>
    <property type="molecule type" value="Genomic_DNA"/>
</dbReference>
<dbReference type="Proteomes" id="UP000216454">
    <property type="component" value="Unassembled WGS sequence"/>
</dbReference>
<reference evidence="2 3" key="1">
    <citation type="journal article" date="2017" name="BMC Genomics">
        <title>Comparative genomic and phylogenomic analyses of the Bifidobacteriaceae family.</title>
        <authorList>
            <person name="Lugli G.A."/>
            <person name="Milani C."/>
            <person name="Turroni F."/>
            <person name="Duranti S."/>
            <person name="Mancabelli L."/>
            <person name="Mangifesta M."/>
            <person name="Ferrario C."/>
            <person name="Modesto M."/>
            <person name="Mattarelli P."/>
            <person name="Jiri K."/>
            <person name="van Sinderen D."/>
            <person name="Ventura M."/>
        </authorList>
    </citation>
    <scope>NUCLEOTIDE SEQUENCE [LARGE SCALE GENOMIC DNA]</scope>
    <source>
        <strain evidence="2 3">DSM 24744</strain>
    </source>
</reference>
<keyword evidence="1" id="KW-1133">Transmembrane helix</keyword>
<evidence type="ECO:0000256" key="1">
    <source>
        <dbReference type="SAM" id="Phobius"/>
    </source>
</evidence>
<comment type="caution">
    <text evidence="2">The sequence shown here is derived from an EMBL/GenBank/DDBJ whole genome shotgun (WGS) entry which is preliminary data.</text>
</comment>
<proteinExistence type="predicted"/>
<accession>A0A261EYK2</accession>
<name>A0A261EYK2_9BIFI</name>
<organism evidence="2 3">
    <name type="scientific">Pseudoscardovia suis</name>
    <dbReference type="NCBI Taxonomy" id="987063"/>
    <lineage>
        <taxon>Bacteria</taxon>
        <taxon>Bacillati</taxon>
        <taxon>Actinomycetota</taxon>
        <taxon>Actinomycetes</taxon>
        <taxon>Bifidobacteriales</taxon>
        <taxon>Bifidobacteriaceae</taxon>
        <taxon>Pseudoscardovia</taxon>
    </lineage>
</organism>
<keyword evidence="1" id="KW-0812">Transmembrane</keyword>
<dbReference type="AlphaFoldDB" id="A0A261EYK2"/>
<evidence type="ECO:0000313" key="3">
    <source>
        <dbReference type="Proteomes" id="UP000216454"/>
    </source>
</evidence>
<feature type="transmembrane region" description="Helical" evidence="1">
    <location>
        <begin position="36"/>
        <end position="56"/>
    </location>
</feature>
<gene>
    <name evidence="2" type="ORF">PSSU_0714</name>
</gene>
<feature type="transmembrane region" description="Helical" evidence="1">
    <location>
        <begin position="9"/>
        <end position="30"/>
    </location>
</feature>
<keyword evidence="3" id="KW-1185">Reference proteome</keyword>
<dbReference type="RefSeq" id="WP_094691029.1">
    <property type="nucleotide sequence ID" value="NZ_MWWQ01000006.1"/>
</dbReference>